<dbReference type="InterPro" id="IPR023096">
    <property type="entry name" value="G6P_Isomerase_C"/>
</dbReference>
<dbReference type="HAMAP" id="MF_00473">
    <property type="entry name" value="G6P_isomerase"/>
    <property type="match status" value="1"/>
</dbReference>
<evidence type="ECO:0000256" key="6">
    <source>
        <dbReference type="ARBA" id="ARBA00029321"/>
    </source>
</evidence>
<proteinExistence type="inferred from homology"/>
<organism evidence="9 10">
    <name type="scientific">Vibrio superstes NBRC 103154</name>
    <dbReference type="NCBI Taxonomy" id="1219062"/>
    <lineage>
        <taxon>Bacteria</taxon>
        <taxon>Pseudomonadati</taxon>
        <taxon>Pseudomonadota</taxon>
        <taxon>Gammaproteobacteria</taxon>
        <taxon>Vibrionales</taxon>
        <taxon>Vibrionaceae</taxon>
        <taxon>Vibrio</taxon>
    </lineage>
</organism>
<name>A0A511QW89_9VIBR</name>
<dbReference type="PRINTS" id="PR00662">
    <property type="entry name" value="G6PISOMERASE"/>
</dbReference>
<dbReference type="UniPathway" id="UPA00109">
    <property type="reaction ID" value="UER00181"/>
</dbReference>
<dbReference type="Gene3D" id="3.40.50.10490">
    <property type="entry name" value="Glucose-6-phosphate isomerase like protein, domain 1"/>
    <property type="match status" value="2"/>
</dbReference>
<dbReference type="EC" id="5.3.1.9" evidence="7"/>
<keyword evidence="4 7" id="KW-0324">Glycolysis</keyword>
<dbReference type="FunFam" id="1.10.1390.10:FF:000001">
    <property type="entry name" value="Glucose-6-phosphate isomerase"/>
    <property type="match status" value="1"/>
</dbReference>
<accession>A0A511QW89</accession>
<dbReference type="PANTHER" id="PTHR11469:SF1">
    <property type="entry name" value="GLUCOSE-6-PHOSPHATE ISOMERASE"/>
    <property type="match status" value="1"/>
</dbReference>
<keyword evidence="3 7" id="KW-0312">Gluconeogenesis</keyword>
<dbReference type="FunFam" id="3.40.50.10490:FF:000004">
    <property type="entry name" value="Glucose-6-phosphate isomerase"/>
    <property type="match status" value="1"/>
</dbReference>
<dbReference type="InterPro" id="IPR035476">
    <property type="entry name" value="SIS_PGI_1"/>
</dbReference>
<dbReference type="Gene3D" id="1.10.1390.10">
    <property type="match status" value="1"/>
</dbReference>
<evidence type="ECO:0000256" key="8">
    <source>
        <dbReference type="RuleBase" id="RU000612"/>
    </source>
</evidence>
<evidence type="ECO:0000256" key="4">
    <source>
        <dbReference type="ARBA" id="ARBA00023152"/>
    </source>
</evidence>
<dbReference type="GO" id="GO:0005829">
    <property type="term" value="C:cytosol"/>
    <property type="evidence" value="ECO:0007669"/>
    <property type="project" value="TreeGrafter"/>
</dbReference>
<comment type="catalytic activity">
    <reaction evidence="6 7 8">
        <text>alpha-D-glucose 6-phosphate = beta-D-fructose 6-phosphate</text>
        <dbReference type="Rhea" id="RHEA:11816"/>
        <dbReference type="ChEBI" id="CHEBI:57634"/>
        <dbReference type="ChEBI" id="CHEBI:58225"/>
        <dbReference type="EC" id="5.3.1.9"/>
    </reaction>
</comment>
<comment type="pathway">
    <text evidence="7">Carbohydrate biosynthesis; gluconeogenesis.</text>
</comment>
<dbReference type="PROSITE" id="PS00174">
    <property type="entry name" value="P_GLUCOSE_ISOMERASE_2"/>
    <property type="match status" value="1"/>
</dbReference>
<comment type="caution">
    <text evidence="9">The sequence shown here is derived from an EMBL/GenBank/DDBJ whole genome shotgun (WGS) entry which is preliminary data.</text>
</comment>
<dbReference type="GO" id="GO:0006096">
    <property type="term" value="P:glycolytic process"/>
    <property type="evidence" value="ECO:0007669"/>
    <property type="project" value="UniProtKB-UniRule"/>
</dbReference>
<comment type="subcellular location">
    <subcellularLocation>
        <location evidence="7">Cytoplasm</location>
    </subcellularLocation>
</comment>
<dbReference type="GO" id="GO:0051156">
    <property type="term" value="P:glucose 6-phosphate metabolic process"/>
    <property type="evidence" value="ECO:0007669"/>
    <property type="project" value="TreeGrafter"/>
</dbReference>
<comment type="pathway">
    <text evidence="1 7 8">Carbohydrate degradation; glycolysis; D-glyceraldehyde 3-phosphate and glycerone phosphate from D-glucose: step 2/4.</text>
</comment>
<dbReference type="RefSeq" id="WP_119009256.1">
    <property type="nucleotide sequence ID" value="NZ_BJXK01000028.1"/>
</dbReference>
<gene>
    <name evidence="7 9" type="primary">pgi</name>
    <name evidence="9" type="ORF">VSU01S_38890</name>
</gene>
<dbReference type="AlphaFoldDB" id="A0A511QW89"/>
<dbReference type="GO" id="GO:0097367">
    <property type="term" value="F:carbohydrate derivative binding"/>
    <property type="evidence" value="ECO:0007669"/>
    <property type="project" value="InterPro"/>
</dbReference>
<evidence type="ECO:0000313" key="9">
    <source>
        <dbReference type="EMBL" id="GEM81644.1"/>
    </source>
</evidence>
<dbReference type="PROSITE" id="PS51463">
    <property type="entry name" value="P_GLUCOSE_ISOMERASE_3"/>
    <property type="match status" value="1"/>
</dbReference>
<evidence type="ECO:0000256" key="5">
    <source>
        <dbReference type="ARBA" id="ARBA00023235"/>
    </source>
</evidence>
<dbReference type="Proteomes" id="UP000321113">
    <property type="component" value="Unassembled WGS sequence"/>
</dbReference>
<dbReference type="InterPro" id="IPR001672">
    <property type="entry name" value="G6P_Isomerase"/>
</dbReference>
<dbReference type="InterPro" id="IPR018189">
    <property type="entry name" value="Phosphoglucose_isomerase_CS"/>
</dbReference>
<protein>
    <recommendedName>
        <fullName evidence="7">Glucose-6-phosphate isomerase</fullName>
        <shortName evidence="7">GPI</shortName>
        <ecNumber evidence="7">5.3.1.9</ecNumber>
    </recommendedName>
    <alternativeName>
        <fullName evidence="7">Phosphoglucose isomerase</fullName>
        <shortName evidence="7">PGI</shortName>
    </alternativeName>
    <alternativeName>
        <fullName evidence="7">Phosphohexose isomerase</fullName>
        <shortName evidence="7">PHI</shortName>
    </alternativeName>
</protein>
<dbReference type="InterPro" id="IPR035482">
    <property type="entry name" value="SIS_PGI_2"/>
</dbReference>
<dbReference type="GO" id="GO:0048029">
    <property type="term" value="F:monosaccharide binding"/>
    <property type="evidence" value="ECO:0007669"/>
    <property type="project" value="TreeGrafter"/>
</dbReference>
<evidence type="ECO:0000313" key="10">
    <source>
        <dbReference type="Proteomes" id="UP000321113"/>
    </source>
</evidence>
<dbReference type="OrthoDB" id="140919at2"/>
<dbReference type="InterPro" id="IPR046348">
    <property type="entry name" value="SIS_dom_sf"/>
</dbReference>
<evidence type="ECO:0000256" key="2">
    <source>
        <dbReference type="ARBA" id="ARBA00006604"/>
    </source>
</evidence>
<dbReference type="UniPathway" id="UPA00138"/>
<keyword evidence="5 7" id="KW-0413">Isomerase</keyword>
<dbReference type="CDD" id="cd05016">
    <property type="entry name" value="SIS_PGI_2"/>
    <property type="match status" value="1"/>
</dbReference>
<feature type="active site" evidence="7">
    <location>
        <position position="515"/>
    </location>
</feature>
<comment type="function">
    <text evidence="7">Catalyzes the reversible isomerization of glucose-6-phosphate to fructose-6-phosphate.</text>
</comment>
<dbReference type="EMBL" id="BJXK01000028">
    <property type="protein sequence ID" value="GEM81644.1"/>
    <property type="molecule type" value="Genomic_DNA"/>
</dbReference>
<dbReference type="NCBIfam" id="NF001211">
    <property type="entry name" value="PRK00179.1"/>
    <property type="match status" value="1"/>
</dbReference>
<feature type="active site" evidence="7">
    <location>
        <position position="387"/>
    </location>
</feature>
<dbReference type="GO" id="GO:0006094">
    <property type="term" value="P:gluconeogenesis"/>
    <property type="evidence" value="ECO:0007669"/>
    <property type="project" value="UniProtKB-UniRule"/>
</dbReference>
<dbReference type="CDD" id="cd05015">
    <property type="entry name" value="SIS_PGI_1"/>
    <property type="match status" value="1"/>
</dbReference>
<keyword evidence="7" id="KW-0963">Cytoplasm</keyword>
<dbReference type="SUPFAM" id="SSF53697">
    <property type="entry name" value="SIS domain"/>
    <property type="match status" value="1"/>
</dbReference>
<dbReference type="GO" id="GO:0004347">
    <property type="term" value="F:glucose-6-phosphate isomerase activity"/>
    <property type="evidence" value="ECO:0007669"/>
    <property type="project" value="UniProtKB-UniRule"/>
</dbReference>
<dbReference type="Pfam" id="PF00342">
    <property type="entry name" value="PGI"/>
    <property type="match status" value="1"/>
</dbReference>
<feature type="active site" description="Proton donor" evidence="7">
    <location>
        <position position="356"/>
    </location>
</feature>
<reference evidence="9 10" key="1">
    <citation type="submission" date="2019-07" db="EMBL/GenBank/DDBJ databases">
        <title>Whole genome shotgun sequence of Vibrio superstes NBRC 103154.</title>
        <authorList>
            <person name="Hosoyama A."/>
            <person name="Uohara A."/>
            <person name="Ohji S."/>
            <person name="Ichikawa N."/>
        </authorList>
    </citation>
    <scope>NUCLEOTIDE SEQUENCE [LARGE SCALE GENOMIC DNA]</scope>
    <source>
        <strain evidence="9 10">NBRC 103154</strain>
    </source>
</reference>
<comment type="similarity">
    <text evidence="2 7 8">Belongs to the GPI family.</text>
</comment>
<dbReference type="PROSITE" id="PS00765">
    <property type="entry name" value="P_GLUCOSE_ISOMERASE_1"/>
    <property type="match status" value="1"/>
</dbReference>
<evidence type="ECO:0000256" key="7">
    <source>
        <dbReference type="HAMAP-Rule" id="MF_00473"/>
    </source>
</evidence>
<dbReference type="PANTHER" id="PTHR11469">
    <property type="entry name" value="GLUCOSE-6-PHOSPHATE ISOMERASE"/>
    <property type="match status" value="1"/>
</dbReference>
<evidence type="ECO:0000256" key="3">
    <source>
        <dbReference type="ARBA" id="ARBA00022432"/>
    </source>
</evidence>
<sequence>MLKNINPTHTDAWKALTAHFESAQDMEMKDLFAQDSERFDNFSKNFGDDILVDYSKNLVNDETMKHLFDLAKQTELKSAIDAMFSGETINKTEGRSVLHTALRNRSNTPVVVNGEDVMPAVNAVLEKIKSFTDRVIGGEWKGYTGKAITDVVNIGIGGSDLGPFMVTEALAPYKNHLNLHFVSNVDGTHIAETLKKVNPETTLFLVASKTFTTQETMTNAHSARDWFLAEAQDEAHVAKHFAALSTNGQAVSEFGIDTDNMFEFWDWVGGRYSLWSAIGLSIALGVGYDNFVELLAGAHEMDNHFKSTDLENNIPTILALIGIWYNNFHGAESETILPYDQYMHRFAAYFQQGNMESNGKYTDRNGDAVDYQTGPIIWGEPGTNGQHAFYQLIHQGTKLIPCDFIAPAISHNPTGDHHQKLMSNFFAQTEALAFGKSREVVEAELVAAGKSAQEVAELAPFKVFEGNRPTNSILVKQITPRTLGNLIAMYEHKIFVQGVIWNIFTFDQWGVELGKQLANQILPELADNSAVDSHDSSTNGLINAFKQYKA</sequence>
<keyword evidence="10" id="KW-1185">Reference proteome</keyword>
<evidence type="ECO:0000256" key="1">
    <source>
        <dbReference type="ARBA" id="ARBA00004926"/>
    </source>
</evidence>